<evidence type="ECO:0000313" key="2">
    <source>
        <dbReference type="EMBL" id="KAK5901552.1"/>
    </source>
</evidence>
<comment type="caution">
    <text evidence="2">The sequence shown here is derived from an EMBL/GenBank/DDBJ whole genome shotgun (WGS) entry which is preliminary data.</text>
</comment>
<dbReference type="Proteomes" id="UP001335648">
    <property type="component" value="Unassembled WGS sequence"/>
</dbReference>
<protein>
    <submittedName>
        <fullName evidence="2">Uncharacterized protein</fullName>
    </submittedName>
</protein>
<dbReference type="AlphaFoldDB" id="A0AAN8H4A4"/>
<feature type="region of interest" description="Disordered" evidence="1">
    <location>
        <begin position="1"/>
        <end position="22"/>
    </location>
</feature>
<evidence type="ECO:0000313" key="3">
    <source>
        <dbReference type="Proteomes" id="UP001335648"/>
    </source>
</evidence>
<dbReference type="EMBL" id="JAULUE010002051">
    <property type="protein sequence ID" value="KAK5901552.1"/>
    <property type="molecule type" value="Genomic_DNA"/>
</dbReference>
<evidence type="ECO:0000256" key="1">
    <source>
        <dbReference type="SAM" id="MobiDB-lite"/>
    </source>
</evidence>
<reference evidence="2 3" key="1">
    <citation type="journal article" date="2023" name="Mol. Biol. Evol.">
        <title>Genomics of Secondarily Temperate Adaptation in the Only Non-Antarctic Icefish.</title>
        <authorList>
            <person name="Rivera-Colon A.G."/>
            <person name="Rayamajhi N."/>
            <person name="Minhas B.F."/>
            <person name="Madrigal G."/>
            <person name="Bilyk K.T."/>
            <person name="Yoon V."/>
            <person name="Hune M."/>
            <person name="Gregory S."/>
            <person name="Cheng C.H.C."/>
            <person name="Catchen J.M."/>
        </authorList>
    </citation>
    <scope>NUCLEOTIDE SEQUENCE [LARGE SCALE GENOMIC DNA]</scope>
    <source>
        <strain evidence="2">JC2023a</strain>
    </source>
</reference>
<gene>
    <name evidence="2" type="ORF">CesoFtcFv8_006908</name>
</gene>
<keyword evidence="3" id="KW-1185">Reference proteome</keyword>
<name>A0AAN8H4A4_9TELE</name>
<organism evidence="2 3">
    <name type="scientific">Champsocephalus esox</name>
    <name type="common">pike icefish</name>
    <dbReference type="NCBI Taxonomy" id="159716"/>
    <lineage>
        <taxon>Eukaryota</taxon>
        <taxon>Metazoa</taxon>
        <taxon>Chordata</taxon>
        <taxon>Craniata</taxon>
        <taxon>Vertebrata</taxon>
        <taxon>Euteleostomi</taxon>
        <taxon>Actinopterygii</taxon>
        <taxon>Neopterygii</taxon>
        <taxon>Teleostei</taxon>
        <taxon>Neoteleostei</taxon>
        <taxon>Acanthomorphata</taxon>
        <taxon>Eupercaria</taxon>
        <taxon>Perciformes</taxon>
        <taxon>Notothenioidei</taxon>
        <taxon>Channichthyidae</taxon>
        <taxon>Champsocephalus</taxon>
    </lineage>
</organism>
<sequence>MRTGEGQSNIGGGRESGLPPGSGRAFPVESVLIRFEAFVSSELDVGSMSDAGLFFLLLEDGLASVPPKHGRLAASTPFAVSRRRAAAAAATTARLTAAAPFVVGGVAVVVERRVAAGSNPLPATSTAAHLHVTAGRLAEPGSEGEEIYRYIDLRSAVLI</sequence>
<accession>A0AAN8H4A4</accession>
<proteinExistence type="predicted"/>